<evidence type="ECO:0000256" key="1">
    <source>
        <dbReference type="SAM" id="Phobius"/>
    </source>
</evidence>
<dbReference type="EMBL" id="LT629802">
    <property type="protein sequence ID" value="SDV07260.1"/>
    <property type="molecule type" value="Genomic_DNA"/>
</dbReference>
<accession>A0A1H2NPD3</accession>
<dbReference type="Proteomes" id="UP000198600">
    <property type="component" value="Chromosome I"/>
</dbReference>
<evidence type="ECO:0008006" key="4">
    <source>
        <dbReference type="Google" id="ProtNLM"/>
    </source>
</evidence>
<feature type="transmembrane region" description="Helical" evidence="1">
    <location>
        <begin position="16"/>
        <end position="34"/>
    </location>
</feature>
<name>A0A1H2NPD3_9PSED</name>
<keyword evidence="1" id="KW-0472">Membrane</keyword>
<dbReference type="AlphaFoldDB" id="A0A1H2NPD3"/>
<feature type="transmembrane region" description="Helical" evidence="1">
    <location>
        <begin position="121"/>
        <end position="140"/>
    </location>
</feature>
<keyword evidence="1" id="KW-1133">Transmembrane helix</keyword>
<evidence type="ECO:0000313" key="3">
    <source>
        <dbReference type="Proteomes" id="UP000198600"/>
    </source>
</evidence>
<dbReference type="RefSeq" id="WP_084380956.1">
    <property type="nucleotide sequence ID" value="NZ_LS483433.1"/>
</dbReference>
<reference evidence="3" key="1">
    <citation type="submission" date="2016-10" db="EMBL/GenBank/DDBJ databases">
        <authorList>
            <person name="Varghese N."/>
            <person name="Submissions S."/>
        </authorList>
    </citation>
    <scope>NUCLEOTIDE SEQUENCE [LARGE SCALE GENOMIC DNA]</scope>
    <source>
        <strain evidence="3">LMG 2223</strain>
    </source>
</reference>
<organism evidence="2 3">
    <name type="scientific">Pseudomonas mucidolens</name>
    <dbReference type="NCBI Taxonomy" id="46679"/>
    <lineage>
        <taxon>Bacteria</taxon>
        <taxon>Pseudomonadati</taxon>
        <taxon>Pseudomonadota</taxon>
        <taxon>Gammaproteobacteria</taxon>
        <taxon>Pseudomonadales</taxon>
        <taxon>Pseudomonadaceae</taxon>
        <taxon>Pseudomonas</taxon>
    </lineage>
</organism>
<dbReference type="OrthoDB" id="2242169at2"/>
<sequence>MLLHSSPPPRYSRPTVFFSFLGAVLIVFGITLHIRGEIEKQGMQETTGILISFFQKDRGEGFKKTDKCPRVRFYTLTQIPVTVEGRQCTSYSKYEVNDQVKVFYPPEHPEQALLVVDADEWFYVVLSCGFGAMMWVFALCTHTPRDRTGFNKSLMDKWGLTLSFWGIALVLYGLSFWVLQLELARQAPMTETTTGIVINPGYANTGRNSKFLCALIEFQTPNHESYQFSTSVCSNGYDRGETVSVRYAPANPRHAMLDSFWDSMFIPVILFLIGFPFLVVGMVSWPRRLSRSITRR</sequence>
<evidence type="ECO:0000313" key="2">
    <source>
        <dbReference type="EMBL" id="SDV07260.1"/>
    </source>
</evidence>
<feature type="transmembrane region" description="Helical" evidence="1">
    <location>
        <begin position="264"/>
        <end position="286"/>
    </location>
</feature>
<gene>
    <name evidence="2" type="ORF">SAMN05216202_4292</name>
</gene>
<keyword evidence="1" id="KW-0812">Transmembrane</keyword>
<proteinExistence type="predicted"/>
<keyword evidence="3" id="KW-1185">Reference proteome</keyword>
<feature type="transmembrane region" description="Helical" evidence="1">
    <location>
        <begin position="160"/>
        <end position="179"/>
    </location>
</feature>
<protein>
    <recommendedName>
        <fullName evidence="4">DUF3592 domain-containing protein</fullName>
    </recommendedName>
</protein>